<dbReference type="Gene3D" id="3.40.640.10">
    <property type="entry name" value="Type I PLP-dependent aspartate aminotransferase-like (Major domain)"/>
    <property type="match status" value="1"/>
</dbReference>
<evidence type="ECO:0000256" key="7">
    <source>
        <dbReference type="ARBA" id="ARBA00025785"/>
    </source>
</evidence>
<evidence type="ECO:0000259" key="10">
    <source>
        <dbReference type="Pfam" id="PF00155"/>
    </source>
</evidence>
<comment type="cofactor">
    <cofactor evidence="1">
        <name>pyridoxal 5'-phosphate</name>
        <dbReference type="ChEBI" id="CHEBI:597326"/>
    </cofactor>
</comment>
<evidence type="ECO:0000256" key="5">
    <source>
        <dbReference type="ARBA" id="ARBA00022898"/>
    </source>
</evidence>
<name>A0A3P8QVZ0_ASTCA</name>
<dbReference type="Proteomes" id="UP000265100">
    <property type="component" value="Chromosome 17"/>
</dbReference>
<evidence type="ECO:0000313" key="12">
    <source>
        <dbReference type="Proteomes" id="UP000265100"/>
    </source>
</evidence>
<dbReference type="GeneTree" id="ENSGT00940000155265"/>
<keyword evidence="4" id="KW-0808">Transferase</keyword>
<dbReference type="GO" id="GO:0004021">
    <property type="term" value="F:L-alanine:2-oxoglutarate aminotransferase activity"/>
    <property type="evidence" value="ECO:0007669"/>
    <property type="project" value="UniProtKB-EC"/>
</dbReference>
<dbReference type="InterPro" id="IPR015424">
    <property type="entry name" value="PyrdxlP-dep_Trfase"/>
</dbReference>
<keyword evidence="3" id="KW-0032">Aminotransferase</keyword>
<dbReference type="Pfam" id="PF00155">
    <property type="entry name" value="Aminotran_1_2"/>
    <property type="match status" value="1"/>
</dbReference>
<keyword evidence="5" id="KW-0663">Pyridoxal phosphate</keyword>
<evidence type="ECO:0000313" key="11">
    <source>
        <dbReference type="Ensembl" id="ENSACLP00000033718.1"/>
    </source>
</evidence>
<evidence type="ECO:0000256" key="9">
    <source>
        <dbReference type="ARBA" id="ARBA00047412"/>
    </source>
</evidence>
<dbReference type="FunFam" id="3.40.640.10:FF:000236">
    <property type="entry name" value="Alanine aminotransferase 2"/>
    <property type="match status" value="1"/>
</dbReference>
<sequence>MSTVQDVNPRVRGIRAPIEFSCQFKKRSILINTDVFFQSVKKPFKSVIDVSSGDPHKAGMPPISFIRQVMAVCLYPELLKEKSLPLDVRQRAQKLLDMCSGGSVGSYSTTSGGLPQVQKSISEFITRRDGGVPSHPEDIILTTGLQKSFDVVCFLVFLNLLTSGEGKTQTGVLTPMPCPHTLPMLLDMTGLALVPYRLFEEQGWAVNLDELHRALEAGRVHCEPKAIYISNPGKPTGEQPIVGTSCTAFDLFYIRFHFSLFLLIVYGQDKEFISYKKVLSEMGKMYAETMELVSFHSISTAHIGEGGLRGGYMEVINIDPAVKKYLTVISSASVLPQLALELSVNPPRPEDSSYNSYTQEIHHIEDTLSQNAKRACEFLNRVEGMSCQPSMAGLFLYPRVHLPPHIVEEAKRLEVKADVLYCQRLLREEGICVGAGCENGQEDKNYHIRLCILTPPSTLEEILARLRSFHHRLLEKLA</sequence>
<dbReference type="Gene3D" id="1.10.287.1970">
    <property type="match status" value="1"/>
</dbReference>
<protein>
    <recommendedName>
        <fullName evidence="8">alanine transaminase</fullName>
        <ecNumber evidence="8">2.6.1.2</ecNumber>
    </recommendedName>
</protein>
<reference evidence="12" key="2">
    <citation type="submission" date="2023-03" db="EMBL/GenBank/DDBJ databases">
        <authorList>
            <consortium name="Wellcome Sanger Institute Data Sharing"/>
        </authorList>
    </citation>
    <scope>NUCLEOTIDE SEQUENCE [LARGE SCALE GENOMIC DNA]</scope>
</reference>
<dbReference type="PANTHER" id="PTHR11751">
    <property type="entry name" value="ALANINE AMINOTRANSFERASE"/>
    <property type="match status" value="1"/>
</dbReference>
<dbReference type="GO" id="GO:0030170">
    <property type="term" value="F:pyridoxal phosphate binding"/>
    <property type="evidence" value="ECO:0007669"/>
    <property type="project" value="InterPro"/>
</dbReference>
<reference evidence="11 12" key="1">
    <citation type="submission" date="2018-05" db="EMBL/GenBank/DDBJ databases">
        <authorList>
            <person name="Datahose"/>
        </authorList>
    </citation>
    <scope>NUCLEOTIDE SEQUENCE</scope>
</reference>
<evidence type="ECO:0000256" key="6">
    <source>
        <dbReference type="ARBA" id="ARBA00025708"/>
    </source>
</evidence>
<comment type="similarity">
    <text evidence="7">Belongs to the class-I pyridoxal-phosphate-dependent aminotransferase family. Alanine aminotransferase subfamily.</text>
</comment>
<proteinExistence type="inferred from homology"/>
<dbReference type="Ensembl" id="ENSACLT00000034521.2">
    <property type="protein sequence ID" value="ENSACLP00000033718.1"/>
    <property type="gene ID" value="ENSACLG00000022835.2"/>
</dbReference>
<organism evidence="11 12">
    <name type="scientific">Astatotilapia calliptera</name>
    <name type="common">Eastern happy</name>
    <name type="synonym">Chromis callipterus</name>
    <dbReference type="NCBI Taxonomy" id="8154"/>
    <lineage>
        <taxon>Eukaryota</taxon>
        <taxon>Metazoa</taxon>
        <taxon>Chordata</taxon>
        <taxon>Craniata</taxon>
        <taxon>Vertebrata</taxon>
        <taxon>Euteleostomi</taxon>
        <taxon>Actinopterygii</taxon>
        <taxon>Neopterygii</taxon>
        <taxon>Teleostei</taxon>
        <taxon>Neoteleostei</taxon>
        <taxon>Acanthomorphata</taxon>
        <taxon>Ovalentaria</taxon>
        <taxon>Cichlomorphae</taxon>
        <taxon>Cichliformes</taxon>
        <taxon>Cichlidae</taxon>
        <taxon>African cichlids</taxon>
        <taxon>Pseudocrenilabrinae</taxon>
        <taxon>Haplochromini</taxon>
        <taxon>Astatotilapia</taxon>
    </lineage>
</organism>
<keyword evidence="12" id="KW-1185">Reference proteome</keyword>
<feature type="domain" description="Aminotransferase class I/classII large" evidence="10">
    <location>
        <begin position="82"/>
        <end position="466"/>
    </location>
</feature>
<dbReference type="Gene3D" id="3.90.1150.10">
    <property type="entry name" value="Aspartate Aminotransferase, domain 1"/>
    <property type="match status" value="1"/>
</dbReference>
<dbReference type="CDD" id="cd00609">
    <property type="entry name" value="AAT_like"/>
    <property type="match status" value="1"/>
</dbReference>
<evidence type="ECO:0000256" key="8">
    <source>
        <dbReference type="ARBA" id="ARBA00026106"/>
    </source>
</evidence>
<comment type="catalytic activity">
    <reaction evidence="9">
        <text>L-alanine + 2-oxoglutarate = pyruvate + L-glutamate</text>
        <dbReference type="Rhea" id="RHEA:19453"/>
        <dbReference type="ChEBI" id="CHEBI:15361"/>
        <dbReference type="ChEBI" id="CHEBI:16810"/>
        <dbReference type="ChEBI" id="CHEBI:29985"/>
        <dbReference type="ChEBI" id="CHEBI:57972"/>
        <dbReference type="EC" id="2.6.1.2"/>
    </reaction>
</comment>
<comment type="pathway">
    <text evidence="6">Amino-acid degradation; L-alanine degradation via transaminase pathway; pyruvate from L-alanine: step 1/1.</text>
</comment>
<dbReference type="InterPro" id="IPR045088">
    <property type="entry name" value="ALAT1/2-like"/>
</dbReference>
<dbReference type="OMA" id="GCENGHN"/>
<comment type="subunit">
    <text evidence="2">Homodimer.</text>
</comment>
<reference evidence="11" key="4">
    <citation type="submission" date="2025-09" db="UniProtKB">
        <authorList>
            <consortium name="Ensembl"/>
        </authorList>
    </citation>
    <scope>IDENTIFICATION</scope>
</reference>
<evidence type="ECO:0000256" key="3">
    <source>
        <dbReference type="ARBA" id="ARBA00022576"/>
    </source>
</evidence>
<dbReference type="PANTHER" id="PTHR11751:SF469">
    <property type="entry name" value="ALANINE TRANSAMINASE"/>
    <property type="match status" value="1"/>
</dbReference>
<evidence type="ECO:0000256" key="1">
    <source>
        <dbReference type="ARBA" id="ARBA00001933"/>
    </source>
</evidence>
<evidence type="ECO:0000256" key="4">
    <source>
        <dbReference type="ARBA" id="ARBA00022679"/>
    </source>
</evidence>
<accession>A0A3P8QVZ0</accession>
<dbReference type="SUPFAM" id="SSF53383">
    <property type="entry name" value="PLP-dependent transferases"/>
    <property type="match status" value="1"/>
</dbReference>
<reference evidence="11" key="3">
    <citation type="submission" date="2025-08" db="UniProtKB">
        <authorList>
            <consortium name="Ensembl"/>
        </authorList>
    </citation>
    <scope>IDENTIFICATION</scope>
</reference>
<evidence type="ECO:0000256" key="2">
    <source>
        <dbReference type="ARBA" id="ARBA00011738"/>
    </source>
</evidence>
<dbReference type="STRING" id="8154.ENSACLP00000033718"/>
<dbReference type="InterPro" id="IPR015422">
    <property type="entry name" value="PyrdxlP-dep_Trfase_small"/>
</dbReference>
<dbReference type="InterPro" id="IPR015421">
    <property type="entry name" value="PyrdxlP-dep_Trfase_major"/>
</dbReference>
<dbReference type="AlphaFoldDB" id="A0A3P8QVZ0"/>
<dbReference type="EC" id="2.6.1.2" evidence="8"/>
<dbReference type="UniPathway" id="UPA00528">
    <property type="reaction ID" value="UER00586"/>
</dbReference>
<dbReference type="GO" id="GO:0042853">
    <property type="term" value="P:L-alanine catabolic process"/>
    <property type="evidence" value="ECO:0007669"/>
    <property type="project" value="UniProtKB-UniPathway"/>
</dbReference>
<dbReference type="InterPro" id="IPR004839">
    <property type="entry name" value="Aminotransferase_I/II_large"/>
</dbReference>